<comment type="caution">
    <text evidence="1">The sequence shown here is derived from an EMBL/GenBank/DDBJ whole genome shotgun (WGS) entry which is preliminary data.</text>
</comment>
<proteinExistence type="predicted"/>
<keyword evidence="2" id="KW-1185">Reference proteome</keyword>
<reference evidence="1 2" key="1">
    <citation type="journal article" date="2019" name="Int. J. Syst. Evol. Microbiol.">
        <title>The Global Catalogue of Microorganisms (GCM) 10K type strain sequencing project: providing services to taxonomists for standard genome sequencing and annotation.</title>
        <authorList>
            <consortium name="The Broad Institute Genomics Platform"/>
            <consortium name="The Broad Institute Genome Sequencing Center for Infectious Disease"/>
            <person name="Wu L."/>
            <person name="Ma J."/>
        </authorList>
    </citation>
    <scope>NUCLEOTIDE SEQUENCE [LARGE SCALE GENOMIC DNA]</scope>
    <source>
        <strain evidence="1 2">JCM 13595</strain>
    </source>
</reference>
<dbReference type="RefSeq" id="WP_425579854.1">
    <property type="nucleotide sequence ID" value="NZ_BAAAMN010000016.1"/>
</dbReference>
<dbReference type="Proteomes" id="UP001501461">
    <property type="component" value="Unassembled WGS sequence"/>
</dbReference>
<protein>
    <submittedName>
        <fullName evidence="1">Uncharacterized protein</fullName>
    </submittedName>
</protein>
<accession>A0ABN2U9D9</accession>
<sequence>MGIKYPQAIFEKTLVGGSLLPQVAEIAFTTFSSKAKGEQVASRLVVRRIPELNATKLVAAHSQLFTTYWYHVFFTTVKNPSWRRWPQIRSTANTRSSSRCLQT</sequence>
<evidence type="ECO:0000313" key="1">
    <source>
        <dbReference type="EMBL" id="GAA2031719.1"/>
    </source>
</evidence>
<dbReference type="EMBL" id="BAAAMN010000016">
    <property type="protein sequence ID" value="GAA2031719.1"/>
    <property type="molecule type" value="Genomic_DNA"/>
</dbReference>
<name>A0ABN2U9D9_9MICC</name>
<organism evidence="1 2">
    <name type="scientific">Yaniella flava</name>
    <dbReference type="NCBI Taxonomy" id="287930"/>
    <lineage>
        <taxon>Bacteria</taxon>
        <taxon>Bacillati</taxon>
        <taxon>Actinomycetota</taxon>
        <taxon>Actinomycetes</taxon>
        <taxon>Micrococcales</taxon>
        <taxon>Micrococcaceae</taxon>
        <taxon>Yaniella</taxon>
    </lineage>
</organism>
<gene>
    <name evidence="1" type="ORF">GCM10009720_09950</name>
</gene>
<evidence type="ECO:0000313" key="2">
    <source>
        <dbReference type="Proteomes" id="UP001501461"/>
    </source>
</evidence>